<dbReference type="GeneID" id="36621739"/>
<evidence type="ECO:0000313" key="3">
    <source>
        <dbReference type="Proteomes" id="UP000241690"/>
    </source>
</evidence>
<reference evidence="2 3" key="1">
    <citation type="submission" date="2016-07" db="EMBL/GenBank/DDBJ databases">
        <title>Multiple horizontal gene transfer events from other fungi enriched the ability of initially mycotrophic Trichoderma (Ascomycota) to feed on dead plant biomass.</title>
        <authorList>
            <consortium name="DOE Joint Genome Institute"/>
            <person name="Aerts A."/>
            <person name="Atanasova L."/>
            <person name="Chenthamara K."/>
            <person name="Zhang J."/>
            <person name="Grujic M."/>
            <person name="Henrissat B."/>
            <person name="Kuo A."/>
            <person name="Salamov A."/>
            <person name="Lipzen A."/>
            <person name="Labutti K."/>
            <person name="Barry K."/>
            <person name="Miao Y."/>
            <person name="Rahimi M.J."/>
            <person name="Shen Q."/>
            <person name="Grigoriev I.V."/>
            <person name="Kubicek C.P."/>
            <person name="Druzhinina I.S."/>
        </authorList>
    </citation>
    <scope>NUCLEOTIDE SEQUENCE [LARGE SCALE GENOMIC DNA]</scope>
    <source>
        <strain evidence="2 3">CBS 226.95</strain>
    </source>
</reference>
<feature type="transmembrane region" description="Helical" evidence="1">
    <location>
        <begin position="12"/>
        <end position="31"/>
    </location>
</feature>
<accession>A0A2T4AU15</accession>
<keyword evidence="3" id="KW-1185">Reference proteome</keyword>
<keyword evidence="1" id="KW-1133">Transmembrane helix</keyword>
<keyword evidence="1" id="KW-0472">Membrane</keyword>
<name>A0A2T4AU15_TRIHA</name>
<dbReference type="RefSeq" id="XP_024780229.1">
    <property type="nucleotide sequence ID" value="XM_024913178.1"/>
</dbReference>
<organism evidence="2 3">
    <name type="scientific">Trichoderma harzianum CBS 226.95</name>
    <dbReference type="NCBI Taxonomy" id="983964"/>
    <lineage>
        <taxon>Eukaryota</taxon>
        <taxon>Fungi</taxon>
        <taxon>Dikarya</taxon>
        <taxon>Ascomycota</taxon>
        <taxon>Pezizomycotina</taxon>
        <taxon>Sordariomycetes</taxon>
        <taxon>Hypocreomycetidae</taxon>
        <taxon>Hypocreales</taxon>
        <taxon>Hypocreaceae</taxon>
        <taxon>Trichoderma</taxon>
    </lineage>
</organism>
<gene>
    <name evidence="2" type="ORF">M431DRAFT_186070</name>
</gene>
<dbReference type="Proteomes" id="UP000241690">
    <property type="component" value="Unassembled WGS sequence"/>
</dbReference>
<evidence type="ECO:0000313" key="2">
    <source>
        <dbReference type="EMBL" id="PTB60552.1"/>
    </source>
</evidence>
<sequence>MLPPNIRPLAYSIRFPLVFSPFIFLHLRFGAKMMIKRQPRKSLAGAIRLSLVGCLHLPKAATARGLAYELAALAPDFRTSASPQNRSCVGILTQPFPQPLADVVLLKNAVGAFCQPATHIYTCEWRLLVLIFCDLIPQHCFFSFMMPD</sequence>
<keyword evidence="1" id="KW-0812">Transmembrane</keyword>
<evidence type="ECO:0000256" key="1">
    <source>
        <dbReference type="SAM" id="Phobius"/>
    </source>
</evidence>
<dbReference type="EMBL" id="KZ679675">
    <property type="protein sequence ID" value="PTB60552.1"/>
    <property type="molecule type" value="Genomic_DNA"/>
</dbReference>
<dbReference type="AlphaFoldDB" id="A0A2T4AU15"/>
<proteinExistence type="predicted"/>
<protein>
    <submittedName>
        <fullName evidence="2">Uncharacterized protein</fullName>
    </submittedName>
</protein>